<evidence type="ECO:0000313" key="5">
    <source>
        <dbReference type="Proteomes" id="UP000195602"/>
    </source>
</evidence>
<dbReference type="InterPro" id="IPR014044">
    <property type="entry name" value="CAP_dom"/>
</dbReference>
<dbReference type="GO" id="GO:0005576">
    <property type="term" value="C:extracellular region"/>
    <property type="evidence" value="ECO:0007669"/>
    <property type="project" value="InterPro"/>
</dbReference>
<evidence type="ECO:0000259" key="3">
    <source>
        <dbReference type="SMART" id="SM00198"/>
    </source>
</evidence>
<accession>A0AA91T2V4</accession>
<feature type="domain" description="SCP" evidence="3">
    <location>
        <begin position="134"/>
        <end position="258"/>
    </location>
</feature>
<sequence length="267" mass="27443">MKLLSLVAAASLVSSAVGEVFYETRFHYITVDANGNIVGSVISEALAETGLPDLELASATALAVESDAPDSAPAASTPAANAAPKPTTTTQAAQPATTTSTTAAASSTFAQALADTGSSSGVYAEIGASGVDEKFAKAILDAHNQKRADHSAGQLSWSTEVYQYAQNYANGYECGADLKHSGGKYGENLASGFKDGVSAFDAWYSEGSGYDYASASTFSHFTAIIWKGTTKLGCAYKQCGSDGMYVICSYDPAGNIVGQGKENLSPN</sequence>
<dbReference type="EMBL" id="LYUB02000005">
    <property type="protein sequence ID" value="OVF09455.1"/>
    <property type="molecule type" value="Genomic_DNA"/>
</dbReference>
<dbReference type="InterPro" id="IPR035940">
    <property type="entry name" value="CAP_sf"/>
</dbReference>
<evidence type="ECO:0000256" key="2">
    <source>
        <dbReference type="SAM" id="SignalP"/>
    </source>
</evidence>
<organism evidence="4 5">
    <name type="scientific">Clavispora lusitaniae</name>
    <name type="common">Candida lusitaniae</name>
    <dbReference type="NCBI Taxonomy" id="36911"/>
    <lineage>
        <taxon>Eukaryota</taxon>
        <taxon>Fungi</taxon>
        <taxon>Dikarya</taxon>
        <taxon>Ascomycota</taxon>
        <taxon>Saccharomycotina</taxon>
        <taxon>Pichiomycetes</taxon>
        <taxon>Metschnikowiaceae</taxon>
        <taxon>Clavispora</taxon>
    </lineage>
</organism>
<gene>
    <name evidence="4" type="ORF">A9F13_05g02662</name>
</gene>
<keyword evidence="2" id="KW-0732">Signal</keyword>
<dbReference type="Proteomes" id="UP000195602">
    <property type="component" value="Unassembled WGS sequence"/>
</dbReference>
<dbReference type="InterPro" id="IPR001283">
    <property type="entry name" value="CRISP-related"/>
</dbReference>
<evidence type="ECO:0000256" key="1">
    <source>
        <dbReference type="SAM" id="MobiDB-lite"/>
    </source>
</evidence>
<dbReference type="KEGG" id="clus:A9F13_05g02662"/>
<feature type="compositionally biased region" description="Low complexity" evidence="1">
    <location>
        <begin position="69"/>
        <end position="101"/>
    </location>
</feature>
<proteinExistence type="predicted"/>
<comment type="caution">
    <text evidence="4">The sequence shown here is derived from an EMBL/GenBank/DDBJ whole genome shotgun (WGS) entry which is preliminary data.</text>
</comment>
<feature type="chain" id="PRO_5041666984" evidence="2">
    <location>
        <begin position="19"/>
        <end position="267"/>
    </location>
</feature>
<feature type="region of interest" description="Disordered" evidence="1">
    <location>
        <begin position="67"/>
        <end position="101"/>
    </location>
</feature>
<dbReference type="AlphaFoldDB" id="A0AA91T2V4"/>
<dbReference type="Pfam" id="PF00188">
    <property type="entry name" value="CAP"/>
    <property type="match status" value="1"/>
</dbReference>
<dbReference type="SMART" id="SM00198">
    <property type="entry name" value="SCP"/>
    <property type="match status" value="1"/>
</dbReference>
<dbReference type="InterPro" id="IPR018244">
    <property type="entry name" value="Allrgn_V5/Tpx1_CS"/>
</dbReference>
<dbReference type="PROSITE" id="PS01010">
    <property type="entry name" value="CRISP_2"/>
    <property type="match status" value="1"/>
</dbReference>
<dbReference type="Gene3D" id="3.40.33.10">
    <property type="entry name" value="CAP"/>
    <property type="match status" value="1"/>
</dbReference>
<dbReference type="PRINTS" id="PR00837">
    <property type="entry name" value="V5TPXLIKE"/>
</dbReference>
<evidence type="ECO:0000313" key="4">
    <source>
        <dbReference type="EMBL" id="OVF09455.1"/>
    </source>
</evidence>
<name>A0AA91T2V4_CLALS</name>
<dbReference type="SUPFAM" id="SSF55797">
    <property type="entry name" value="PR-1-like"/>
    <property type="match status" value="1"/>
</dbReference>
<reference evidence="4 5" key="1">
    <citation type="submission" date="2017-04" db="EMBL/GenBank/DDBJ databases">
        <title>Draft genome of the yeast Clavispora lusitaniae type strain CBS 6936.</title>
        <authorList>
            <person name="Durrens P."/>
            <person name="Klopp C."/>
            <person name="Biteau N."/>
            <person name="Fitton-Ouhabi V."/>
            <person name="Dementhon K."/>
            <person name="Accoceberry I."/>
            <person name="Sherman D.J."/>
            <person name="Noel T."/>
        </authorList>
    </citation>
    <scope>NUCLEOTIDE SEQUENCE [LARGE SCALE GENOMIC DNA]</scope>
    <source>
        <strain evidence="4 5">CBS 6936</strain>
    </source>
</reference>
<feature type="signal peptide" evidence="2">
    <location>
        <begin position="1"/>
        <end position="18"/>
    </location>
</feature>
<dbReference type="PANTHER" id="PTHR10334">
    <property type="entry name" value="CYSTEINE-RICH SECRETORY PROTEIN-RELATED"/>
    <property type="match status" value="1"/>
</dbReference>
<protein>
    <submittedName>
        <fullName evidence="4">Secreted protein</fullName>
    </submittedName>
</protein>